<dbReference type="KEGG" id="vg:70080915"/>
<organism evidence="1 2">
    <name type="scientific">Gordonia phage Octobien14</name>
    <dbReference type="NCBI Taxonomy" id="2483673"/>
    <lineage>
        <taxon>Viruses</taxon>
        <taxon>Duplodnaviria</taxon>
        <taxon>Heunggongvirae</taxon>
        <taxon>Uroviricota</taxon>
        <taxon>Caudoviricetes</taxon>
        <taxon>Deeyouvirinae</taxon>
        <taxon>Octobienvirus</taxon>
        <taxon>Octobienvirus octobien14</taxon>
    </lineage>
</organism>
<evidence type="ECO:0000313" key="1">
    <source>
        <dbReference type="EMBL" id="AYR03267.1"/>
    </source>
</evidence>
<keyword evidence="2" id="KW-1185">Reference proteome</keyword>
<gene>
    <name evidence="1" type="primary">132</name>
    <name evidence="1" type="ORF">SEA_OCTOBIEN14_132</name>
</gene>
<name>A0A3G3MAV8_9CAUD</name>
<dbReference type="EMBL" id="MH976515">
    <property type="protein sequence ID" value="AYR03267.1"/>
    <property type="molecule type" value="Genomic_DNA"/>
</dbReference>
<proteinExistence type="predicted"/>
<evidence type="ECO:0000313" key="2">
    <source>
        <dbReference type="Proteomes" id="UP000280547"/>
    </source>
</evidence>
<reference evidence="1 2" key="1">
    <citation type="submission" date="2018-09" db="EMBL/GenBank/DDBJ databases">
        <authorList>
            <person name="Amanuel B.M."/>
            <person name="Anspach C.J."/>
            <person name="Chiquito R.J."/>
            <person name="Gales J.M."/>
            <person name="Hall T."/>
            <person name="Hotaki K."/>
            <person name="Lozano B."/>
            <person name="Mugisha B."/>
            <person name="Fogarty M.P."/>
            <person name="Leadon S.A."/>
            <person name="Molloy S.D."/>
            <person name="Garlena R.A."/>
            <person name="Russell D.A."/>
            <person name="Pope W.H."/>
            <person name="Jacobs-Sera D."/>
            <person name="Hatfull G.F."/>
        </authorList>
    </citation>
    <scope>NUCLEOTIDE SEQUENCE [LARGE SCALE GENOMIC DNA]</scope>
</reference>
<dbReference type="GeneID" id="70080915"/>
<dbReference type="RefSeq" id="YP_010246371.1">
    <property type="nucleotide sequence ID" value="NC_060134.1"/>
</dbReference>
<dbReference type="Proteomes" id="UP000280547">
    <property type="component" value="Segment"/>
</dbReference>
<sequence length="37" mass="4456">MRKLVTRFMFGRMYMEAKADRAKMQELAAKYREGRGQ</sequence>
<accession>A0A3G3MAV8</accession>
<protein>
    <submittedName>
        <fullName evidence="1">Uncharacterized protein</fullName>
    </submittedName>
</protein>